<keyword evidence="2" id="KW-0560">Oxidoreductase</keyword>
<evidence type="ECO:0000313" key="3">
    <source>
        <dbReference type="Proteomes" id="UP000270743"/>
    </source>
</evidence>
<gene>
    <name evidence="2" type="primary">mhqO</name>
    <name evidence="2" type="ORF">PARHAE_00067</name>
</gene>
<feature type="domain" description="VOC" evidence="1">
    <location>
        <begin position="4"/>
        <end position="129"/>
    </location>
</feature>
<dbReference type="InterPro" id="IPR052537">
    <property type="entry name" value="Extradiol_RC_dioxygenase"/>
</dbReference>
<dbReference type="AlphaFoldDB" id="A0A3S4CVQ6"/>
<dbReference type="OrthoDB" id="9785698at2"/>
<dbReference type="SUPFAM" id="SSF53474">
    <property type="entry name" value="alpha/beta-Hydrolases"/>
    <property type="match status" value="1"/>
</dbReference>
<feature type="domain" description="VOC" evidence="1">
    <location>
        <begin position="142"/>
        <end position="256"/>
    </location>
</feature>
<dbReference type="Gene3D" id="3.40.50.1820">
    <property type="entry name" value="alpha/beta hydrolase"/>
    <property type="match status" value="1"/>
</dbReference>
<sequence>MTSGLHHVTAITRDVQANVDFWMGFLGLSLVKQTAGFEDAEQLHLFYGDPAGSPGSLVSFLVWQDGAPGRTGHGRVAEIALAIPRARIGDWLTRAMQRGLRVEGPVREFGEPVLRLKDPDGIIVKLVGIDLPDTGWPAAPAALRAVTIWSEVPDRTAAFLRPFGYRDGGAEGGLRRLLSDSDAIDIRDASGFVPGIPGTGVVDHVALRVPDAAALQRHHDALKARDAGDVTVHDRKYFASLYVREPGDTLIELATDGPGMAVDEDADRLGRILMIPPHFAGTEDLPLRLPQFARPGEERTRMRELPFVHRLRQPDAPDGSAMVLLHGTGGSEADLMPLAHRIAPHATLLGVRGRSAEEGVARFFRRTSMTSFDQDDIRAEAEAFAAFWQGALSAYDLDPARITVMGYSNGANFAAAVMGLHPGLIRRAILMRPMAVLEDLPKADLTGVSVLTLTGARDPYGPHAPRLNDWLAARGATLDARVVAGGHELSPDDLAEAADWMKGARDG</sequence>
<dbReference type="InterPro" id="IPR004360">
    <property type="entry name" value="Glyas_Fos-R_dOase_dom"/>
</dbReference>
<dbReference type="PROSITE" id="PS51819">
    <property type="entry name" value="VOC"/>
    <property type="match status" value="2"/>
</dbReference>
<accession>A0A3S4CVQ6</accession>
<keyword evidence="3" id="KW-1185">Reference proteome</keyword>
<dbReference type="InterPro" id="IPR037523">
    <property type="entry name" value="VOC_core"/>
</dbReference>
<proteinExistence type="predicted"/>
<dbReference type="SUPFAM" id="SSF54593">
    <property type="entry name" value="Glyoxalase/Bleomycin resistance protein/Dihydroxybiphenyl dioxygenase"/>
    <property type="match status" value="1"/>
</dbReference>
<organism evidence="2 3">
    <name type="scientific">Paracoccus haematequi</name>
    <dbReference type="NCBI Taxonomy" id="2491866"/>
    <lineage>
        <taxon>Bacteria</taxon>
        <taxon>Pseudomonadati</taxon>
        <taxon>Pseudomonadota</taxon>
        <taxon>Alphaproteobacteria</taxon>
        <taxon>Rhodobacterales</taxon>
        <taxon>Paracoccaceae</taxon>
        <taxon>Paracoccus</taxon>
    </lineage>
</organism>
<keyword evidence="2" id="KW-0223">Dioxygenase</keyword>
<name>A0A3S4CVQ6_9RHOB</name>
<dbReference type="Proteomes" id="UP000270743">
    <property type="component" value="Unassembled WGS sequence"/>
</dbReference>
<dbReference type="InterPro" id="IPR029068">
    <property type="entry name" value="Glyas_Bleomycin-R_OHBP_Dase"/>
</dbReference>
<dbReference type="GO" id="GO:0051213">
    <property type="term" value="F:dioxygenase activity"/>
    <property type="evidence" value="ECO:0007669"/>
    <property type="project" value="UniProtKB-KW"/>
</dbReference>
<protein>
    <submittedName>
        <fullName evidence="2">Ring-cleaving dioxygenase MhqO</fullName>
        <ecNumber evidence="2">1.13.11.-</ecNumber>
    </submittedName>
</protein>
<evidence type="ECO:0000313" key="2">
    <source>
        <dbReference type="EMBL" id="VDS06896.1"/>
    </source>
</evidence>
<dbReference type="EC" id="1.13.11.-" evidence="2"/>
<dbReference type="InterPro" id="IPR029058">
    <property type="entry name" value="AB_hydrolase_fold"/>
</dbReference>
<dbReference type="Gene3D" id="3.10.180.10">
    <property type="entry name" value="2,3-Dihydroxybiphenyl 1,2-Dioxygenase, domain 1"/>
    <property type="match status" value="2"/>
</dbReference>
<dbReference type="RefSeq" id="WP_126152623.1">
    <property type="nucleotide sequence ID" value="NZ_UZWE01000012.1"/>
</dbReference>
<dbReference type="PANTHER" id="PTHR36110:SF2">
    <property type="entry name" value="RING-CLEAVING DIOXYGENASE MHQE-RELATED"/>
    <property type="match status" value="1"/>
</dbReference>
<evidence type="ECO:0000259" key="1">
    <source>
        <dbReference type="PROSITE" id="PS51819"/>
    </source>
</evidence>
<dbReference type="Pfam" id="PF00903">
    <property type="entry name" value="Glyoxalase"/>
    <property type="match status" value="1"/>
</dbReference>
<reference evidence="2 3" key="1">
    <citation type="submission" date="2018-12" db="EMBL/GenBank/DDBJ databases">
        <authorList>
            <person name="Criscuolo A."/>
        </authorList>
    </citation>
    <scope>NUCLEOTIDE SEQUENCE [LARGE SCALE GENOMIC DNA]</scope>
    <source>
        <strain evidence="2">ACIP1116241</strain>
    </source>
</reference>
<dbReference type="PANTHER" id="PTHR36110">
    <property type="entry name" value="RING-CLEAVING DIOXYGENASE MHQE-RELATED"/>
    <property type="match status" value="1"/>
</dbReference>
<dbReference type="EMBL" id="UZWE01000012">
    <property type="protein sequence ID" value="VDS06896.1"/>
    <property type="molecule type" value="Genomic_DNA"/>
</dbReference>